<keyword evidence="5" id="KW-1185">Reference proteome</keyword>
<evidence type="ECO:0000313" key="5">
    <source>
        <dbReference type="Proteomes" id="UP001326715"/>
    </source>
</evidence>
<reference evidence="3 5" key="2">
    <citation type="submission" date="2023-11" db="EMBL/GenBank/DDBJ databases">
        <title>MicrobeMod: A computational toolkit for identifying prokaryotic methylation and restriction-modification with nanopore sequencing.</title>
        <authorList>
            <person name="Crits-Christoph A."/>
            <person name="Kang S.C."/>
            <person name="Lee H."/>
            <person name="Ostrov N."/>
        </authorList>
    </citation>
    <scope>NUCLEOTIDE SEQUENCE [LARGE SCALE GENOMIC DNA]</scope>
    <source>
        <strain evidence="3 5">ATCC 23090</strain>
    </source>
</reference>
<evidence type="ECO:0000256" key="1">
    <source>
        <dbReference type="SAM" id="SignalP"/>
    </source>
</evidence>
<dbReference type="EMBL" id="FPIZ01000013">
    <property type="protein sequence ID" value="SFW73274.1"/>
    <property type="molecule type" value="Genomic_DNA"/>
</dbReference>
<feature type="signal peptide" evidence="1">
    <location>
        <begin position="1"/>
        <end position="21"/>
    </location>
</feature>
<evidence type="ECO:0000313" key="4">
    <source>
        <dbReference type="Proteomes" id="UP000183788"/>
    </source>
</evidence>
<name>A0A1K1RMX5_9BACT</name>
<organism evidence="2 4">
    <name type="scientific">Chitinophaga sancti</name>
    <dbReference type="NCBI Taxonomy" id="1004"/>
    <lineage>
        <taxon>Bacteria</taxon>
        <taxon>Pseudomonadati</taxon>
        <taxon>Bacteroidota</taxon>
        <taxon>Chitinophagia</taxon>
        <taxon>Chitinophagales</taxon>
        <taxon>Chitinophagaceae</taxon>
        <taxon>Chitinophaga</taxon>
    </lineage>
</organism>
<dbReference type="AlphaFoldDB" id="A0A1K1RMX5"/>
<dbReference type="EMBL" id="CP140154">
    <property type="protein sequence ID" value="WQG91734.1"/>
    <property type="molecule type" value="Genomic_DNA"/>
</dbReference>
<proteinExistence type="predicted"/>
<evidence type="ECO:0000313" key="2">
    <source>
        <dbReference type="EMBL" id="SFW73274.1"/>
    </source>
</evidence>
<evidence type="ECO:0000313" key="3">
    <source>
        <dbReference type="EMBL" id="WQG91734.1"/>
    </source>
</evidence>
<dbReference type="Proteomes" id="UP001326715">
    <property type="component" value="Chromosome"/>
</dbReference>
<dbReference type="Proteomes" id="UP000183788">
    <property type="component" value="Unassembled WGS sequence"/>
</dbReference>
<dbReference type="OrthoDB" id="678442at2"/>
<dbReference type="RefSeq" id="WP_072362988.1">
    <property type="nucleotide sequence ID" value="NZ_CBHWAX010000035.1"/>
</dbReference>
<keyword evidence="1" id="KW-0732">Signal</keyword>
<accession>A0A1K1RMX5</accession>
<reference evidence="2 4" key="1">
    <citation type="submission" date="2016-11" db="EMBL/GenBank/DDBJ databases">
        <authorList>
            <person name="Jaros S."/>
            <person name="Januszkiewicz K."/>
            <person name="Wedrychowicz H."/>
        </authorList>
    </citation>
    <scope>NUCLEOTIDE SEQUENCE [LARGE SCALE GENOMIC DNA]</scope>
    <source>
        <strain evidence="2 4">DSM 784</strain>
    </source>
</reference>
<gene>
    <name evidence="2" type="ORF">SAMN05661012_03985</name>
    <name evidence="3" type="ORF">SR876_09475</name>
</gene>
<feature type="chain" id="PRO_5012159408" evidence="1">
    <location>
        <begin position="22"/>
        <end position="71"/>
    </location>
</feature>
<sequence length="71" mass="8050">MKKTLSITFIAALLAVSTAFASRRELTTWVLWNGFYKTAIASDIKWMYCYGANNQMCAVDVNNGYNLIFMP</sequence>
<dbReference type="STRING" id="1004.SAMN05661012_03985"/>
<protein>
    <submittedName>
        <fullName evidence="2">Uncharacterized protein</fullName>
    </submittedName>
</protein>